<keyword evidence="1" id="KW-0805">Transcription regulation</keyword>
<dbReference type="Gene3D" id="1.10.10.10">
    <property type="entry name" value="Winged helix-like DNA-binding domain superfamily/Winged helix DNA-binding domain"/>
    <property type="match status" value="1"/>
</dbReference>
<dbReference type="PANTHER" id="PTHR43537:SF24">
    <property type="entry name" value="GLUCONATE OPERON TRANSCRIPTIONAL REPRESSOR"/>
    <property type="match status" value="1"/>
</dbReference>
<sequence length="243" mass="26265">MSPMNSITPITIPPTMTRSHEIAGVLRDEILRGQFRPGERLPSERDLAARFGASRGAVREALSQIEQLRLIDIQPGGARIKEVNDASIAVLGPLLGLGSVPDAGLVDQFLDTFSALARFTATRAIPRITEMQRTDLLAQLDAMADDLGSVESLQPKMRAFLLTLDRIADNLVVRLISNDLQAQFVERMLLLHPRPSLKPESLQALVSGMRLGVENGDGEGVAAALDTHFLSMRALVAQALASA</sequence>
<dbReference type="SMART" id="SM00345">
    <property type="entry name" value="HTH_GNTR"/>
    <property type="match status" value="1"/>
</dbReference>
<dbReference type="InterPro" id="IPR000524">
    <property type="entry name" value="Tscrpt_reg_HTH_GntR"/>
</dbReference>
<name>A0A0R2STQ2_9GAMM</name>
<dbReference type="AlphaFoldDB" id="A0A0R2STQ2"/>
<accession>A0A0R2STQ2</accession>
<comment type="caution">
    <text evidence="5">The sequence shown here is derived from an EMBL/GenBank/DDBJ whole genome shotgun (WGS) entry which is preliminary data.</text>
</comment>
<evidence type="ECO:0000313" key="5">
    <source>
        <dbReference type="EMBL" id="KRO78284.1"/>
    </source>
</evidence>
<dbReference type="Pfam" id="PF00392">
    <property type="entry name" value="GntR"/>
    <property type="match status" value="1"/>
</dbReference>
<proteinExistence type="predicted"/>
<dbReference type="InterPro" id="IPR036390">
    <property type="entry name" value="WH_DNA-bd_sf"/>
</dbReference>
<evidence type="ECO:0000313" key="6">
    <source>
        <dbReference type="Proteomes" id="UP000051547"/>
    </source>
</evidence>
<dbReference type="PRINTS" id="PR00035">
    <property type="entry name" value="HTHGNTR"/>
</dbReference>
<dbReference type="PROSITE" id="PS50949">
    <property type="entry name" value="HTH_GNTR"/>
    <property type="match status" value="1"/>
</dbReference>
<dbReference type="GO" id="GO:0003677">
    <property type="term" value="F:DNA binding"/>
    <property type="evidence" value="ECO:0007669"/>
    <property type="project" value="UniProtKB-KW"/>
</dbReference>
<keyword evidence="3" id="KW-0804">Transcription</keyword>
<dbReference type="InterPro" id="IPR036388">
    <property type="entry name" value="WH-like_DNA-bd_sf"/>
</dbReference>
<organism evidence="5 6">
    <name type="scientific">OM182 bacterium BACL3 MAG-120920-bin41</name>
    <dbReference type="NCBI Taxonomy" id="1655580"/>
    <lineage>
        <taxon>Bacteria</taxon>
        <taxon>Pseudomonadati</taxon>
        <taxon>Pseudomonadota</taxon>
        <taxon>Gammaproteobacteria</taxon>
        <taxon>OMG group</taxon>
        <taxon>OM182 clade</taxon>
    </lineage>
</organism>
<dbReference type="SUPFAM" id="SSF46785">
    <property type="entry name" value="Winged helix' DNA-binding domain"/>
    <property type="match status" value="1"/>
</dbReference>
<reference evidence="5 6" key="1">
    <citation type="submission" date="2015-10" db="EMBL/GenBank/DDBJ databases">
        <title>Metagenome-Assembled Genomes uncover a global brackish microbiome.</title>
        <authorList>
            <person name="Hugerth L.W."/>
            <person name="Larsson J."/>
            <person name="Alneberg J."/>
            <person name="Lindh M.V."/>
            <person name="Legrand C."/>
            <person name="Pinhassi J."/>
            <person name="Andersson A.F."/>
        </authorList>
    </citation>
    <scope>NUCLEOTIDE SEQUENCE [LARGE SCALE GENOMIC DNA]</scope>
    <source>
        <strain evidence="5">BACL4 MAG-120920-bin41</strain>
    </source>
</reference>
<evidence type="ECO:0000256" key="2">
    <source>
        <dbReference type="ARBA" id="ARBA00023125"/>
    </source>
</evidence>
<dbReference type="EMBL" id="LIBE01000530">
    <property type="protein sequence ID" value="KRO78284.1"/>
    <property type="molecule type" value="Genomic_DNA"/>
</dbReference>
<dbReference type="Gene3D" id="1.20.120.530">
    <property type="entry name" value="GntR ligand-binding domain-like"/>
    <property type="match status" value="1"/>
</dbReference>
<dbReference type="PANTHER" id="PTHR43537">
    <property type="entry name" value="TRANSCRIPTIONAL REGULATOR, GNTR FAMILY"/>
    <property type="match status" value="1"/>
</dbReference>
<dbReference type="InterPro" id="IPR008920">
    <property type="entry name" value="TF_FadR/GntR_C"/>
</dbReference>
<protein>
    <recommendedName>
        <fullName evidence="4">HTH gntR-type domain-containing protein</fullName>
    </recommendedName>
</protein>
<dbReference type="GO" id="GO:0003700">
    <property type="term" value="F:DNA-binding transcription factor activity"/>
    <property type="evidence" value="ECO:0007669"/>
    <property type="project" value="InterPro"/>
</dbReference>
<gene>
    <name evidence="5" type="ORF">ABR72_10785</name>
</gene>
<evidence type="ECO:0000256" key="1">
    <source>
        <dbReference type="ARBA" id="ARBA00023015"/>
    </source>
</evidence>
<dbReference type="Proteomes" id="UP000051547">
    <property type="component" value="Unassembled WGS sequence"/>
</dbReference>
<dbReference type="CDD" id="cd07377">
    <property type="entry name" value="WHTH_GntR"/>
    <property type="match status" value="1"/>
</dbReference>
<feature type="domain" description="HTH gntR-type" evidence="4">
    <location>
        <begin position="16"/>
        <end position="86"/>
    </location>
</feature>
<evidence type="ECO:0000256" key="3">
    <source>
        <dbReference type="ARBA" id="ARBA00023163"/>
    </source>
</evidence>
<evidence type="ECO:0000259" key="4">
    <source>
        <dbReference type="PROSITE" id="PS50949"/>
    </source>
</evidence>
<keyword evidence="2" id="KW-0238">DNA-binding</keyword>